<dbReference type="InterPro" id="IPR029058">
    <property type="entry name" value="AB_hydrolase_fold"/>
</dbReference>
<gene>
    <name evidence="5" type="primary">106062891</name>
</gene>
<dbReference type="STRING" id="6526.A0A2C9JPV0"/>
<evidence type="ECO:0000256" key="1">
    <source>
        <dbReference type="ARBA" id="ARBA00005964"/>
    </source>
</evidence>
<dbReference type="EC" id="3.1.1.-" evidence="3"/>
<dbReference type="GO" id="GO:0005509">
    <property type="term" value="F:calcium ion binding"/>
    <property type="evidence" value="ECO:0007669"/>
    <property type="project" value="InterPro"/>
</dbReference>
<dbReference type="PROSITE" id="PS00122">
    <property type="entry name" value="CARBOXYLESTERASE_B_1"/>
    <property type="match status" value="1"/>
</dbReference>
<dbReference type="VEuPathDB" id="VectorBase:BGLAX_045333"/>
<evidence type="ECO:0000256" key="3">
    <source>
        <dbReference type="RuleBase" id="RU361235"/>
    </source>
</evidence>
<dbReference type="SUPFAM" id="SSF53474">
    <property type="entry name" value="alpha/beta-Hydrolases"/>
    <property type="match status" value="1"/>
</dbReference>
<evidence type="ECO:0000313" key="6">
    <source>
        <dbReference type="Proteomes" id="UP000076420"/>
    </source>
</evidence>
<name>A0A2C9JPV0_BIOGL</name>
<dbReference type="InterPro" id="IPR002018">
    <property type="entry name" value="CarbesteraseB"/>
</dbReference>
<protein>
    <recommendedName>
        <fullName evidence="3">Carboxylic ester hydrolase</fullName>
        <ecNumber evidence="3">3.1.1.-</ecNumber>
    </recommendedName>
</protein>
<dbReference type="Proteomes" id="UP000076420">
    <property type="component" value="Unassembled WGS sequence"/>
</dbReference>
<dbReference type="EnsemblMetazoa" id="BGLB006015-RB">
    <property type="protein sequence ID" value="BGLB006015-PB"/>
    <property type="gene ID" value="BGLB006015"/>
</dbReference>
<feature type="chain" id="PRO_5011818123" description="Carboxylic ester hydrolase" evidence="3">
    <location>
        <begin position="28"/>
        <end position="566"/>
    </location>
</feature>
<dbReference type="OrthoDB" id="3200163at2759"/>
<proteinExistence type="inferred from homology"/>
<dbReference type="GO" id="GO:0016787">
    <property type="term" value="F:hydrolase activity"/>
    <property type="evidence" value="ECO:0007669"/>
    <property type="project" value="UniProtKB-KW"/>
</dbReference>
<keyword evidence="3" id="KW-0732">Signal</keyword>
<dbReference type="PROSITE" id="PS50222">
    <property type="entry name" value="EF_HAND_2"/>
    <property type="match status" value="1"/>
</dbReference>
<dbReference type="InterPro" id="IPR019826">
    <property type="entry name" value="Carboxylesterase_B_AS"/>
</dbReference>
<evidence type="ECO:0000313" key="5">
    <source>
        <dbReference type="EnsemblMetazoa" id="BGLB006015-PB"/>
    </source>
</evidence>
<dbReference type="Gene3D" id="3.40.50.1820">
    <property type="entry name" value="alpha/beta hydrolase"/>
    <property type="match status" value="1"/>
</dbReference>
<dbReference type="InterPro" id="IPR050309">
    <property type="entry name" value="Type-B_Carboxylest/Lipase"/>
</dbReference>
<dbReference type="AlphaFoldDB" id="A0A2C9JPV0"/>
<evidence type="ECO:0000256" key="2">
    <source>
        <dbReference type="ARBA" id="ARBA00022801"/>
    </source>
</evidence>
<dbReference type="RefSeq" id="XP_013076658.2">
    <property type="nucleotide sequence ID" value="XM_013221204.2"/>
</dbReference>
<feature type="domain" description="EF-hand" evidence="4">
    <location>
        <begin position="345"/>
        <end position="373"/>
    </location>
</feature>
<sequence>MMPRKQSLIPIFVLTLTFLSKFSQLLGAVVSTADVLLDLEKGQTLRGIKVAYSNGDHINKFYGIPYALPPTGDRRFEPPSPALPWSGVRNAKTEGNICPQNPSQQMSQNRSEDCLNLSVFSPNLNGSLPVFVWIHGGGFRDGFGSSDVYLISRKGMVSVAINYRLAPFGFLSTGDDVMPGNYGMLDQVLALKWVQKHIRAFGGDPSRVTIAGNSAGGHSVDFHILSPLSRGLFHRAIMESGTSFCSSAMERPGKTVKVKDFTLSVAASVGCTDTHSTALLRCLKSANADQLLLASVNAEKSFAITFIAIPRVETKFGFLPDYPKNLFSSGQYNKVDTLRGYNSGEWAFAIHDTDNNGITRHEFTQYFAAFFKKSAFVNDDAINQLVEDAYLGNKTDPISIRTSLVHALADMTYGAASLYDLEKTLQTSGATTRHFFYHFSYRGSNLTTAVWKGVAHAGEVPYVFSNAASVSATADDKRVGNMVQTMWTNFAKYGEPTLVRAPDGTPLPQVTDGVHWDSFTSTNQKMFEIGLHPKMEALPRPFIVALYQKVLDLMHAQTVVQNVVVG</sequence>
<keyword evidence="2 3" id="KW-0378">Hydrolase</keyword>
<comment type="similarity">
    <text evidence="1 3">Belongs to the type-B carboxylesterase/lipase family.</text>
</comment>
<dbReference type="VEuPathDB" id="VectorBase:BGLB006015"/>
<accession>A0A2C9JPV0</accession>
<dbReference type="KEGG" id="bgt:106062891"/>
<reference evidence="5" key="1">
    <citation type="submission" date="2020-05" db="UniProtKB">
        <authorList>
            <consortium name="EnsemblMetazoa"/>
        </authorList>
    </citation>
    <scope>IDENTIFICATION</scope>
    <source>
        <strain evidence="5">BB02</strain>
    </source>
</reference>
<dbReference type="Pfam" id="PF00135">
    <property type="entry name" value="COesterase"/>
    <property type="match status" value="1"/>
</dbReference>
<evidence type="ECO:0000259" key="4">
    <source>
        <dbReference type="PROSITE" id="PS50222"/>
    </source>
</evidence>
<organism evidence="5 6">
    <name type="scientific">Biomphalaria glabrata</name>
    <name type="common">Bloodfluke planorb</name>
    <name type="synonym">Freshwater snail</name>
    <dbReference type="NCBI Taxonomy" id="6526"/>
    <lineage>
        <taxon>Eukaryota</taxon>
        <taxon>Metazoa</taxon>
        <taxon>Spiralia</taxon>
        <taxon>Lophotrochozoa</taxon>
        <taxon>Mollusca</taxon>
        <taxon>Gastropoda</taxon>
        <taxon>Heterobranchia</taxon>
        <taxon>Euthyneura</taxon>
        <taxon>Panpulmonata</taxon>
        <taxon>Hygrophila</taxon>
        <taxon>Lymnaeoidea</taxon>
        <taxon>Planorbidae</taxon>
        <taxon>Biomphalaria</taxon>
    </lineage>
</organism>
<dbReference type="PANTHER" id="PTHR11559">
    <property type="entry name" value="CARBOXYLESTERASE"/>
    <property type="match status" value="1"/>
</dbReference>
<feature type="signal peptide" evidence="3">
    <location>
        <begin position="1"/>
        <end position="27"/>
    </location>
</feature>
<dbReference type="InterPro" id="IPR002048">
    <property type="entry name" value="EF_hand_dom"/>
</dbReference>